<dbReference type="RefSeq" id="WP_090626388.1">
    <property type="nucleotide sequence ID" value="NZ_FOQO01000004.1"/>
</dbReference>
<keyword evidence="2" id="KW-0238">DNA-binding</keyword>
<dbReference type="AlphaFoldDB" id="A0A1I3IJE3"/>
<gene>
    <name evidence="5" type="ORF">SAMN05444682_104117</name>
</gene>
<keyword evidence="1" id="KW-0805">Transcription regulation</keyword>
<dbReference type="STRING" id="1477437.SAMN05444682_104117"/>
<dbReference type="PANTHER" id="PTHR38445:SF10">
    <property type="entry name" value="GNTR-FAMILY TRANSCRIPTIONAL REGULATOR"/>
    <property type="match status" value="1"/>
</dbReference>
<dbReference type="EMBL" id="FOQO01000004">
    <property type="protein sequence ID" value="SFI48020.1"/>
    <property type="molecule type" value="Genomic_DNA"/>
</dbReference>
<name>A0A1I3IJE3_9SPHI</name>
<accession>A0A1I3IJE3</accession>
<evidence type="ECO:0000313" key="5">
    <source>
        <dbReference type="EMBL" id="SFI48020.1"/>
    </source>
</evidence>
<protein>
    <submittedName>
        <fullName evidence="5">Transcriptional regulator, GntR family</fullName>
    </submittedName>
</protein>
<dbReference type="Pfam" id="PF00392">
    <property type="entry name" value="GntR"/>
    <property type="match status" value="1"/>
</dbReference>
<dbReference type="Proteomes" id="UP000198670">
    <property type="component" value="Unassembled WGS sequence"/>
</dbReference>
<dbReference type="OrthoDB" id="362473at2"/>
<dbReference type="InterPro" id="IPR000524">
    <property type="entry name" value="Tscrpt_reg_HTH_GntR"/>
</dbReference>
<reference evidence="5 6" key="1">
    <citation type="submission" date="2016-10" db="EMBL/GenBank/DDBJ databases">
        <authorList>
            <person name="de Groot N.N."/>
        </authorList>
    </citation>
    <scope>NUCLEOTIDE SEQUENCE [LARGE SCALE GENOMIC DNA]</scope>
    <source>
        <strain evidence="5 6">RK1</strain>
    </source>
</reference>
<dbReference type="SMART" id="SM00345">
    <property type="entry name" value="HTH_GNTR"/>
    <property type="match status" value="1"/>
</dbReference>
<dbReference type="CDD" id="cd07377">
    <property type="entry name" value="WHTH_GntR"/>
    <property type="match status" value="1"/>
</dbReference>
<dbReference type="GO" id="GO:0003700">
    <property type="term" value="F:DNA-binding transcription factor activity"/>
    <property type="evidence" value="ECO:0007669"/>
    <property type="project" value="InterPro"/>
</dbReference>
<evidence type="ECO:0000256" key="2">
    <source>
        <dbReference type="ARBA" id="ARBA00023125"/>
    </source>
</evidence>
<dbReference type="InterPro" id="IPR036388">
    <property type="entry name" value="WH-like_DNA-bd_sf"/>
</dbReference>
<dbReference type="Gene3D" id="1.10.10.10">
    <property type="entry name" value="Winged helix-like DNA-binding domain superfamily/Winged helix DNA-binding domain"/>
    <property type="match status" value="1"/>
</dbReference>
<evidence type="ECO:0000259" key="4">
    <source>
        <dbReference type="PROSITE" id="PS50949"/>
    </source>
</evidence>
<organism evidence="5 6">
    <name type="scientific">Parapedobacter indicus</name>
    <dbReference type="NCBI Taxonomy" id="1477437"/>
    <lineage>
        <taxon>Bacteria</taxon>
        <taxon>Pseudomonadati</taxon>
        <taxon>Bacteroidota</taxon>
        <taxon>Sphingobacteriia</taxon>
        <taxon>Sphingobacteriales</taxon>
        <taxon>Sphingobacteriaceae</taxon>
        <taxon>Parapedobacter</taxon>
    </lineage>
</organism>
<dbReference type="SUPFAM" id="SSF46785">
    <property type="entry name" value="Winged helix' DNA-binding domain"/>
    <property type="match status" value="1"/>
</dbReference>
<dbReference type="PROSITE" id="PS50949">
    <property type="entry name" value="HTH_GNTR"/>
    <property type="match status" value="1"/>
</dbReference>
<keyword evidence="6" id="KW-1185">Reference proteome</keyword>
<dbReference type="GO" id="GO:0003677">
    <property type="term" value="F:DNA binding"/>
    <property type="evidence" value="ECO:0007669"/>
    <property type="project" value="UniProtKB-KW"/>
</dbReference>
<dbReference type="PANTHER" id="PTHR38445">
    <property type="entry name" value="HTH-TYPE TRANSCRIPTIONAL REPRESSOR YTRA"/>
    <property type="match status" value="1"/>
</dbReference>
<evidence type="ECO:0000256" key="1">
    <source>
        <dbReference type="ARBA" id="ARBA00023015"/>
    </source>
</evidence>
<dbReference type="Gene3D" id="1.10.287.100">
    <property type="match status" value="1"/>
</dbReference>
<evidence type="ECO:0000256" key="3">
    <source>
        <dbReference type="ARBA" id="ARBA00023163"/>
    </source>
</evidence>
<evidence type="ECO:0000313" key="6">
    <source>
        <dbReference type="Proteomes" id="UP000198670"/>
    </source>
</evidence>
<keyword evidence="3" id="KW-0804">Transcription</keyword>
<proteinExistence type="predicted"/>
<sequence length="128" mass="15387">MDFKSKDAIYLQIADYVNEHILLARWAINEKIPSVRELAAHLQVNPNTVMRTYEHLQQSGIIYNKRGIGFFVAEQARRHIKKQQRERFLERDLPEFFRNIYLLGINMDEITEKYQLYLNDNYADHENK</sequence>
<feature type="domain" description="HTH gntR-type" evidence="4">
    <location>
        <begin position="7"/>
        <end position="75"/>
    </location>
</feature>
<dbReference type="InterPro" id="IPR036390">
    <property type="entry name" value="WH_DNA-bd_sf"/>
</dbReference>